<organism evidence="1 2">
    <name type="scientific">Paenibacillus hunanensis</name>
    <dbReference type="NCBI Taxonomy" id="539262"/>
    <lineage>
        <taxon>Bacteria</taxon>
        <taxon>Bacillati</taxon>
        <taxon>Bacillota</taxon>
        <taxon>Bacilli</taxon>
        <taxon>Bacillales</taxon>
        <taxon>Paenibacillaceae</taxon>
        <taxon>Paenibacillus</taxon>
    </lineage>
</organism>
<comment type="caution">
    <text evidence="1">The sequence shown here is derived from an EMBL/GenBank/DDBJ whole genome shotgun (WGS) entry which is preliminary data.</text>
</comment>
<keyword evidence="2" id="KW-1185">Reference proteome</keyword>
<evidence type="ECO:0000313" key="2">
    <source>
        <dbReference type="Proteomes" id="UP001185028"/>
    </source>
</evidence>
<protein>
    <submittedName>
        <fullName evidence="1">Uncharacterized protein</fullName>
    </submittedName>
</protein>
<dbReference type="Proteomes" id="UP001185028">
    <property type="component" value="Unassembled WGS sequence"/>
</dbReference>
<dbReference type="EMBL" id="JAVDQH010000005">
    <property type="protein sequence ID" value="MDR6243723.1"/>
    <property type="molecule type" value="Genomic_DNA"/>
</dbReference>
<gene>
    <name evidence="1" type="ORF">JOC58_001616</name>
</gene>
<sequence>MIPFNQAWPYDIVMNDVYVQECPFCGTGNVLLPIRPKELATIHSGKKKLLVFPCCSNRVTLLDSDSDYLLTDAVLR</sequence>
<name>A0ABU1IWU7_9BACL</name>
<dbReference type="RefSeq" id="WP_188776920.1">
    <property type="nucleotide sequence ID" value="NZ_BMMB01000008.1"/>
</dbReference>
<proteinExistence type="predicted"/>
<evidence type="ECO:0000313" key="1">
    <source>
        <dbReference type="EMBL" id="MDR6243723.1"/>
    </source>
</evidence>
<accession>A0ABU1IWU7</accession>
<reference evidence="1 2" key="1">
    <citation type="submission" date="2023-07" db="EMBL/GenBank/DDBJ databases">
        <title>Genomic Encyclopedia of Type Strains, Phase IV (KMG-IV): sequencing the most valuable type-strain genomes for metagenomic binning, comparative biology and taxonomic classification.</title>
        <authorList>
            <person name="Goeker M."/>
        </authorList>
    </citation>
    <scope>NUCLEOTIDE SEQUENCE [LARGE SCALE GENOMIC DNA]</scope>
    <source>
        <strain evidence="1 2">DSM 22170</strain>
    </source>
</reference>